<gene>
    <name evidence="2" type="ORF">GCM10009117_21680</name>
</gene>
<accession>A0ABN1MII2</accession>
<dbReference type="EMBL" id="BAAAFG010000016">
    <property type="protein sequence ID" value="GAA0873021.1"/>
    <property type="molecule type" value="Genomic_DNA"/>
</dbReference>
<evidence type="ECO:0000313" key="2">
    <source>
        <dbReference type="EMBL" id="GAA0873021.1"/>
    </source>
</evidence>
<sequence>MKTALLSILGMFMLTLNAQQTIQTKDSILTLALGSCNKQDREQPFWDEIIELQPDVFIWGGDNIYGDTKDMELLKAKYDRQSSNPGYQRLKNEVPVLGTWDDHDYGKNDAGREFKMKKESQQLFLDFYDVPKNDPRRDREGVYHAETILTPYGTVQIIMLDTRYFRSPLRKNKKKGKGKKRYLVMRTEKGLY</sequence>
<feature type="chain" id="PRO_5045547093" description="PhoD-like phosphatase metallophosphatase domain-containing protein" evidence="1">
    <location>
        <begin position="19"/>
        <end position="192"/>
    </location>
</feature>
<keyword evidence="3" id="KW-1185">Reference proteome</keyword>
<comment type="caution">
    <text evidence="2">The sequence shown here is derived from an EMBL/GenBank/DDBJ whole genome shotgun (WGS) entry which is preliminary data.</text>
</comment>
<dbReference type="Gene3D" id="3.60.21.70">
    <property type="entry name" value="PhoD-like phosphatase"/>
    <property type="match status" value="1"/>
</dbReference>
<dbReference type="InterPro" id="IPR038607">
    <property type="entry name" value="PhoD-like_sf"/>
</dbReference>
<dbReference type="InterPro" id="IPR018946">
    <property type="entry name" value="PhoD-like_MPP"/>
</dbReference>
<organism evidence="2 3">
    <name type="scientific">Gangjinia marincola</name>
    <dbReference type="NCBI Taxonomy" id="578463"/>
    <lineage>
        <taxon>Bacteria</taxon>
        <taxon>Pseudomonadati</taxon>
        <taxon>Bacteroidota</taxon>
        <taxon>Flavobacteriia</taxon>
        <taxon>Flavobacteriales</taxon>
        <taxon>Flavobacteriaceae</taxon>
        <taxon>Gangjinia</taxon>
    </lineage>
</organism>
<dbReference type="SUPFAM" id="SSF56300">
    <property type="entry name" value="Metallo-dependent phosphatases"/>
    <property type="match status" value="1"/>
</dbReference>
<feature type="signal peptide" evidence="1">
    <location>
        <begin position="1"/>
        <end position="18"/>
    </location>
</feature>
<proteinExistence type="predicted"/>
<reference evidence="2 3" key="1">
    <citation type="journal article" date="2019" name="Int. J. Syst. Evol. Microbiol.">
        <title>The Global Catalogue of Microorganisms (GCM) 10K type strain sequencing project: providing services to taxonomists for standard genome sequencing and annotation.</title>
        <authorList>
            <consortium name="The Broad Institute Genomics Platform"/>
            <consortium name="The Broad Institute Genome Sequencing Center for Infectious Disease"/>
            <person name="Wu L."/>
            <person name="Ma J."/>
        </authorList>
    </citation>
    <scope>NUCLEOTIDE SEQUENCE [LARGE SCALE GENOMIC DNA]</scope>
    <source>
        <strain evidence="2 3">JCM 16082</strain>
    </source>
</reference>
<evidence type="ECO:0008006" key="4">
    <source>
        <dbReference type="Google" id="ProtNLM"/>
    </source>
</evidence>
<dbReference type="CDD" id="cd07389">
    <property type="entry name" value="MPP_PhoD"/>
    <property type="match status" value="1"/>
</dbReference>
<evidence type="ECO:0000256" key="1">
    <source>
        <dbReference type="SAM" id="SignalP"/>
    </source>
</evidence>
<name>A0ABN1MII2_9FLAO</name>
<dbReference type="PANTHER" id="PTHR33987">
    <property type="entry name" value="CALCINEURIN-LIKE METALLO-PHOSPHOESTERASE SUPERFAMILY PROTEIN"/>
    <property type="match status" value="1"/>
</dbReference>
<protein>
    <recommendedName>
        <fullName evidence="4">PhoD-like phosphatase metallophosphatase domain-containing protein</fullName>
    </recommendedName>
</protein>
<evidence type="ECO:0000313" key="3">
    <source>
        <dbReference type="Proteomes" id="UP001500507"/>
    </source>
</evidence>
<dbReference type="InterPro" id="IPR029052">
    <property type="entry name" value="Metallo-depent_PP-like"/>
</dbReference>
<dbReference type="PANTHER" id="PTHR33987:SF1">
    <property type="entry name" value="CALCINEURIN-LIKE METALLO-PHOSPHOESTERASE SUPERFAMILY PROTEIN"/>
    <property type="match status" value="1"/>
</dbReference>
<dbReference type="Proteomes" id="UP001500507">
    <property type="component" value="Unassembled WGS sequence"/>
</dbReference>
<dbReference type="RefSeq" id="WP_343767426.1">
    <property type="nucleotide sequence ID" value="NZ_BAAAFG010000016.1"/>
</dbReference>
<keyword evidence="1" id="KW-0732">Signal</keyword>